<dbReference type="STRING" id="443156.SAMN04489867_2334"/>
<dbReference type="EMBL" id="LT629711">
    <property type="protein sequence ID" value="SDP40324.1"/>
    <property type="molecule type" value="Genomic_DNA"/>
</dbReference>
<keyword evidence="1" id="KW-1133">Transmembrane helix</keyword>
<reference evidence="3" key="1">
    <citation type="submission" date="2016-10" db="EMBL/GenBank/DDBJ databases">
        <authorList>
            <person name="Varghese N."/>
            <person name="Submissions S."/>
        </authorList>
    </citation>
    <scope>NUCLEOTIDE SEQUENCE [LARGE SCALE GENOMIC DNA]</scope>
    <source>
        <strain evidence="3">DSM 22329</strain>
    </source>
</reference>
<dbReference type="AlphaFoldDB" id="A0A1H0SF16"/>
<accession>A0A1H0SF16</accession>
<dbReference type="PROSITE" id="PS51257">
    <property type="entry name" value="PROKAR_LIPOPROTEIN"/>
    <property type="match status" value="1"/>
</dbReference>
<evidence type="ECO:0000256" key="1">
    <source>
        <dbReference type="SAM" id="Phobius"/>
    </source>
</evidence>
<evidence type="ECO:0000313" key="3">
    <source>
        <dbReference type="Proteomes" id="UP000199077"/>
    </source>
</evidence>
<name>A0A1H0SF16_9MICO</name>
<keyword evidence="1" id="KW-0812">Transmembrane</keyword>
<dbReference type="Proteomes" id="UP000199077">
    <property type="component" value="Chromosome I"/>
</dbReference>
<evidence type="ECO:0000313" key="2">
    <source>
        <dbReference type="EMBL" id="SDP40324.1"/>
    </source>
</evidence>
<organism evidence="2 3">
    <name type="scientific">Pedococcus dokdonensis</name>
    <dbReference type="NCBI Taxonomy" id="443156"/>
    <lineage>
        <taxon>Bacteria</taxon>
        <taxon>Bacillati</taxon>
        <taxon>Actinomycetota</taxon>
        <taxon>Actinomycetes</taxon>
        <taxon>Micrococcales</taxon>
        <taxon>Intrasporangiaceae</taxon>
        <taxon>Pedococcus</taxon>
    </lineage>
</organism>
<gene>
    <name evidence="2" type="ORF">SAMN04489867_2334</name>
</gene>
<keyword evidence="3" id="KW-1185">Reference proteome</keyword>
<keyword evidence="1" id="KW-0472">Membrane</keyword>
<dbReference type="RefSeq" id="WP_091785536.1">
    <property type="nucleotide sequence ID" value="NZ_LT629711.1"/>
</dbReference>
<feature type="transmembrane region" description="Helical" evidence="1">
    <location>
        <begin position="12"/>
        <end position="31"/>
    </location>
</feature>
<sequence>MATTPRQRRNLAVVIVVVVILALLGGCGVWLTRDDAPAPQPGALSVVRGNGATEAENAQGHAPFAAVGAVDQLRPGQMKTLEVTVTNPDQVAYRILELTATPKDANAECTGTTNLVVSAYQATKPGAVTYVVPRNSTITIPLTVMMLNTATSQDACKGVSFPLAFRGTATQGQGNGNS</sequence>
<proteinExistence type="predicted"/>
<dbReference type="OrthoDB" id="4864610at2"/>
<protein>
    <submittedName>
        <fullName evidence="2">Uncharacterized protein</fullName>
    </submittedName>
</protein>